<dbReference type="Proteomes" id="UP000277204">
    <property type="component" value="Unassembled WGS sequence"/>
</dbReference>
<name>A0A183MU45_9TREM</name>
<protein>
    <submittedName>
        <fullName evidence="1">Uncharacterized protein</fullName>
    </submittedName>
</protein>
<proteinExistence type="predicted"/>
<evidence type="ECO:0000313" key="1">
    <source>
        <dbReference type="EMBL" id="VDP32076.1"/>
    </source>
</evidence>
<reference evidence="1 2" key="1">
    <citation type="submission" date="2018-11" db="EMBL/GenBank/DDBJ databases">
        <authorList>
            <consortium name="Pathogen Informatics"/>
        </authorList>
    </citation>
    <scope>NUCLEOTIDE SEQUENCE [LARGE SCALE GENOMIC DNA]</scope>
    <source>
        <strain evidence="1 2">Zambia</strain>
    </source>
</reference>
<gene>
    <name evidence="1" type="ORF">SMRZ_LOCUS19570</name>
</gene>
<dbReference type="EMBL" id="UZAI01018010">
    <property type="protein sequence ID" value="VDP32076.1"/>
    <property type="molecule type" value="Genomic_DNA"/>
</dbReference>
<evidence type="ECO:0000313" key="2">
    <source>
        <dbReference type="Proteomes" id="UP000277204"/>
    </source>
</evidence>
<sequence length="34" mass="3868">MIMVITTSTSYHNIDFLSLAEIHQDTDIDNSQVD</sequence>
<accession>A0A183MU45</accession>
<organism evidence="1 2">
    <name type="scientific">Schistosoma margrebowiei</name>
    <dbReference type="NCBI Taxonomy" id="48269"/>
    <lineage>
        <taxon>Eukaryota</taxon>
        <taxon>Metazoa</taxon>
        <taxon>Spiralia</taxon>
        <taxon>Lophotrochozoa</taxon>
        <taxon>Platyhelminthes</taxon>
        <taxon>Trematoda</taxon>
        <taxon>Digenea</taxon>
        <taxon>Strigeidida</taxon>
        <taxon>Schistosomatoidea</taxon>
        <taxon>Schistosomatidae</taxon>
        <taxon>Schistosoma</taxon>
    </lineage>
</organism>
<dbReference type="AlphaFoldDB" id="A0A183MU45"/>
<keyword evidence="2" id="KW-1185">Reference proteome</keyword>